<organism evidence="1 2">
    <name type="scientific">Halodesulfovibrio marinisediminis DSM 17456</name>
    <dbReference type="NCBI Taxonomy" id="1121457"/>
    <lineage>
        <taxon>Bacteria</taxon>
        <taxon>Pseudomonadati</taxon>
        <taxon>Thermodesulfobacteriota</taxon>
        <taxon>Desulfovibrionia</taxon>
        <taxon>Desulfovibrionales</taxon>
        <taxon>Desulfovibrionaceae</taxon>
        <taxon>Halodesulfovibrio</taxon>
    </lineage>
</organism>
<dbReference type="AlphaFoldDB" id="A0A1N6FHR8"/>
<evidence type="ECO:0000313" key="1">
    <source>
        <dbReference type="EMBL" id="SIN94794.1"/>
    </source>
</evidence>
<dbReference type="Proteomes" id="UP000184694">
    <property type="component" value="Unassembled WGS sequence"/>
</dbReference>
<proteinExistence type="predicted"/>
<keyword evidence="2" id="KW-1185">Reference proteome</keyword>
<sequence>MYNVDHLQAQHLETMQQLSKDQAKSARKLQFQLDQINEAFNELHETLIDSISHATPAHVKAPRIGGFFSQVKGLFL</sequence>
<protein>
    <submittedName>
        <fullName evidence="1">Uncharacterized protein</fullName>
    </submittedName>
</protein>
<evidence type="ECO:0000313" key="2">
    <source>
        <dbReference type="Proteomes" id="UP000184694"/>
    </source>
</evidence>
<gene>
    <name evidence="1" type="ORF">SAMN02745161_1320</name>
</gene>
<name>A0A1N6FHR8_9BACT</name>
<reference evidence="2" key="1">
    <citation type="submission" date="2016-11" db="EMBL/GenBank/DDBJ databases">
        <authorList>
            <person name="Varghese N."/>
            <person name="Submissions S."/>
        </authorList>
    </citation>
    <scope>NUCLEOTIDE SEQUENCE [LARGE SCALE GENOMIC DNA]</scope>
    <source>
        <strain evidence="2">DSM 17456</strain>
    </source>
</reference>
<dbReference type="OrthoDB" id="9853786at2"/>
<accession>A0A1N6FHR8</accession>
<dbReference type="EMBL" id="FSRG01000004">
    <property type="protein sequence ID" value="SIN94794.1"/>
    <property type="molecule type" value="Genomic_DNA"/>
</dbReference>
<dbReference type="RefSeq" id="WP_074216147.1">
    <property type="nucleotide sequence ID" value="NZ_FSRG01000004.1"/>
</dbReference>